<accession>A0A5J4RPF3</accession>
<gene>
    <name evidence="1" type="ORF">EZS28_053034</name>
</gene>
<sequence length="89" mass="10557">MLCRPCRPMCVFFTLFAKRSQIMPINIYNICYAVLHWTQKVIYNFDLHEGTLQRKLKCERFGQVRTTMLNQNAVTMGELYGKFNEVTLE</sequence>
<dbReference type="OrthoDB" id="5593012at2759"/>
<protein>
    <submittedName>
        <fullName evidence="1">Uncharacterized protein</fullName>
    </submittedName>
</protein>
<dbReference type="AlphaFoldDB" id="A0A5J4RPF3"/>
<dbReference type="Proteomes" id="UP000324800">
    <property type="component" value="Unassembled WGS sequence"/>
</dbReference>
<evidence type="ECO:0000313" key="2">
    <source>
        <dbReference type="Proteomes" id="UP000324800"/>
    </source>
</evidence>
<comment type="caution">
    <text evidence="1">The sequence shown here is derived from an EMBL/GenBank/DDBJ whole genome shotgun (WGS) entry which is preliminary data.</text>
</comment>
<evidence type="ECO:0000313" key="1">
    <source>
        <dbReference type="EMBL" id="KAA6334761.1"/>
    </source>
</evidence>
<reference evidence="1 2" key="1">
    <citation type="submission" date="2019-03" db="EMBL/GenBank/DDBJ databases">
        <title>Single cell metagenomics reveals metabolic interactions within the superorganism composed of flagellate Streblomastix strix and complex community of Bacteroidetes bacteria on its surface.</title>
        <authorList>
            <person name="Treitli S.C."/>
            <person name="Kolisko M."/>
            <person name="Husnik F."/>
            <person name="Keeling P."/>
            <person name="Hampl V."/>
        </authorList>
    </citation>
    <scope>NUCLEOTIDE SEQUENCE [LARGE SCALE GENOMIC DNA]</scope>
    <source>
        <strain evidence="1">ST1C</strain>
    </source>
</reference>
<dbReference type="EMBL" id="SNRW01041923">
    <property type="protein sequence ID" value="KAA6334761.1"/>
    <property type="molecule type" value="Genomic_DNA"/>
</dbReference>
<organism evidence="1 2">
    <name type="scientific">Streblomastix strix</name>
    <dbReference type="NCBI Taxonomy" id="222440"/>
    <lineage>
        <taxon>Eukaryota</taxon>
        <taxon>Metamonada</taxon>
        <taxon>Preaxostyla</taxon>
        <taxon>Oxymonadida</taxon>
        <taxon>Streblomastigidae</taxon>
        <taxon>Streblomastix</taxon>
    </lineage>
</organism>
<name>A0A5J4RPF3_9EUKA</name>
<proteinExistence type="predicted"/>